<keyword evidence="3" id="KW-1185">Reference proteome</keyword>
<accession>A0A0C2WNJ0</accession>
<dbReference type="InterPro" id="IPR024072">
    <property type="entry name" value="DHFR-like_dom_sf"/>
</dbReference>
<evidence type="ECO:0000313" key="3">
    <source>
        <dbReference type="Proteomes" id="UP000054097"/>
    </source>
</evidence>
<reference evidence="2 3" key="1">
    <citation type="submission" date="2014-04" db="EMBL/GenBank/DDBJ databases">
        <authorList>
            <consortium name="DOE Joint Genome Institute"/>
            <person name="Kuo A."/>
            <person name="Zuccaro A."/>
            <person name="Kohler A."/>
            <person name="Nagy L.G."/>
            <person name="Floudas D."/>
            <person name="Copeland A."/>
            <person name="Barry K.W."/>
            <person name="Cichocki N."/>
            <person name="Veneault-Fourrey C."/>
            <person name="LaButti K."/>
            <person name="Lindquist E.A."/>
            <person name="Lipzen A."/>
            <person name="Lundell T."/>
            <person name="Morin E."/>
            <person name="Murat C."/>
            <person name="Sun H."/>
            <person name="Tunlid A."/>
            <person name="Henrissat B."/>
            <person name="Grigoriev I.V."/>
            <person name="Hibbett D.S."/>
            <person name="Martin F."/>
            <person name="Nordberg H.P."/>
            <person name="Cantor M.N."/>
            <person name="Hua S.X."/>
        </authorList>
    </citation>
    <scope>NUCLEOTIDE SEQUENCE [LARGE SCALE GENOMIC DNA]</scope>
    <source>
        <strain evidence="2 3">MAFF 305830</strain>
    </source>
</reference>
<dbReference type="Proteomes" id="UP000054097">
    <property type="component" value="Unassembled WGS sequence"/>
</dbReference>
<proteinExistence type="predicted"/>
<evidence type="ECO:0000256" key="1">
    <source>
        <dbReference type="SAM" id="MobiDB-lite"/>
    </source>
</evidence>
<feature type="region of interest" description="Disordered" evidence="1">
    <location>
        <begin position="105"/>
        <end position="127"/>
    </location>
</feature>
<dbReference type="Gene3D" id="3.40.430.10">
    <property type="entry name" value="Dihydrofolate Reductase, subunit A"/>
    <property type="match status" value="1"/>
</dbReference>
<dbReference type="SUPFAM" id="SSF53597">
    <property type="entry name" value="Dihydrofolate reductase-like"/>
    <property type="match status" value="1"/>
</dbReference>
<dbReference type="EMBL" id="KN824296">
    <property type="protein sequence ID" value="KIM27808.1"/>
    <property type="molecule type" value="Genomic_DNA"/>
</dbReference>
<gene>
    <name evidence="2" type="ORF">M408DRAFT_159458</name>
</gene>
<protein>
    <submittedName>
        <fullName evidence="2">Uncharacterized protein</fullName>
    </submittedName>
</protein>
<reference evidence="3" key="2">
    <citation type="submission" date="2015-01" db="EMBL/GenBank/DDBJ databases">
        <title>Evolutionary Origins and Diversification of the Mycorrhizal Mutualists.</title>
        <authorList>
            <consortium name="DOE Joint Genome Institute"/>
            <consortium name="Mycorrhizal Genomics Consortium"/>
            <person name="Kohler A."/>
            <person name="Kuo A."/>
            <person name="Nagy L.G."/>
            <person name="Floudas D."/>
            <person name="Copeland A."/>
            <person name="Barry K.W."/>
            <person name="Cichocki N."/>
            <person name="Veneault-Fourrey C."/>
            <person name="LaButti K."/>
            <person name="Lindquist E.A."/>
            <person name="Lipzen A."/>
            <person name="Lundell T."/>
            <person name="Morin E."/>
            <person name="Murat C."/>
            <person name="Riley R."/>
            <person name="Ohm R."/>
            <person name="Sun H."/>
            <person name="Tunlid A."/>
            <person name="Henrissat B."/>
            <person name="Grigoriev I.V."/>
            <person name="Hibbett D.S."/>
            <person name="Martin F."/>
        </authorList>
    </citation>
    <scope>NUCLEOTIDE SEQUENCE [LARGE SCALE GENOMIC DNA]</scope>
    <source>
        <strain evidence="3">MAFF 305830</strain>
    </source>
</reference>
<sequence>MPGLDYNIFAFCDLSMRTSDSDGGASFLAPYASGSKLRINESSMDESTTTDAIDPTYGFDEFIRSMDIIVCGRGHYDQIMHQTSGKWPYPQQRLIVFTETPLTEPAPACPSTSSQPSHHAPPSNAEAFAGTPAELAQKLSKDGIKSRKFKRQAVWVMGGPKVRGAMLELGEIGRVELVIVPRIMTSSGGVPLWSFGGDEKQDVELDLIDSRSYENGVVSLSYIPGHH</sequence>
<evidence type="ECO:0000313" key="2">
    <source>
        <dbReference type="EMBL" id="KIM27808.1"/>
    </source>
</evidence>
<dbReference type="AlphaFoldDB" id="A0A0C2WNJ0"/>
<name>A0A0C2WNJ0_SERVB</name>
<dbReference type="HOGENOM" id="CLU_1042492_0_0_1"/>
<dbReference type="OrthoDB" id="3192019at2759"/>
<organism evidence="2 3">
    <name type="scientific">Serendipita vermifera MAFF 305830</name>
    <dbReference type="NCBI Taxonomy" id="933852"/>
    <lineage>
        <taxon>Eukaryota</taxon>
        <taxon>Fungi</taxon>
        <taxon>Dikarya</taxon>
        <taxon>Basidiomycota</taxon>
        <taxon>Agaricomycotina</taxon>
        <taxon>Agaricomycetes</taxon>
        <taxon>Sebacinales</taxon>
        <taxon>Serendipitaceae</taxon>
        <taxon>Serendipita</taxon>
    </lineage>
</organism>